<feature type="non-terminal residue" evidence="1">
    <location>
        <position position="33"/>
    </location>
</feature>
<reference evidence="1" key="1">
    <citation type="journal article" date="2014" name="Front. Microbiol.">
        <title>High frequency of phylogenetically diverse reductive dehalogenase-homologous genes in deep subseafloor sedimentary metagenomes.</title>
        <authorList>
            <person name="Kawai M."/>
            <person name="Futagami T."/>
            <person name="Toyoda A."/>
            <person name="Takaki Y."/>
            <person name="Nishi S."/>
            <person name="Hori S."/>
            <person name="Arai W."/>
            <person name="Tsubouchi T."/>
            <person name="Morono Y."/>
            <person name="Uchiyama I."/>
            <person name="Ito T."/>
            <person name="Fujiyama A."/>
            <person name="Inagaki F."/>
            <person name="Takami H."/>
        </authorList>
    </citation>
    <scope>NUCLEOTIDE SEQUENCE</scope>
    <source>
        <strain evidence="1">Expedition CK06-06</strain>
    </source>
</reference>
<name>X1SBD5_9ZZZZ</name>
<dbReference type="EMBL" id="BARW01016372">
    <property type="protein sequence ID" value="GAI90342.1"/>
    <property type="molecule type" value="Genomic_DNA"/>
</dbReference>
<dbReference type="AlphaFoldDB" id="X1SBD5"/>
<evidence type="ECO:0000313" key="1">
    <source>
        <dbReference type="EMBL" id="GAI90342.1"/>
    </source>
</evidence>
<accession>X1SBD5</accession>
<dbReference type="Gene3D" id="3.30.1330.40">
    <property type="entry name" value="RutC-like"/>
    <property type="match status" value="1"/>
</dbReference>
<sequence>MKKEVLLSKKAPAAIGPYSPALKVGNLIFASGQ</sequence>
<comment type="caution">
    <text evidence="1">The sequence shown here is derived from an EMBL/GenBank/DDBJ whole genome shotgun (WGS) entry which is preliminary data.</text>
</comment>
<organism evidence="1">
    <name type="scientific">marine sediment metagenome</name>
    <dbReference type="NCBI Taxonomy" id="412755"/>
    <lineage>
        <taxon>unclassified sequences</taxon>
        <taxon>metagenomes</taxon>
        <taxon>ecological metagenomes</taxon>
    </lineage>
</organism>
<dbReference type="SUPFAM" id="SSF55298">
    <property type="entry name" value="YjgF-like"/>
    <property type="match status" value="1"/>
</dbReference>
<dbReference type="InterPro" id="IPR035959">
    <property type="entry name" value="RutC-like_sf"/>
</dbReference>
<proteinExistence type="predicted"/>
<protein>
    <submittedName>
        <fullName evidence="1">Uncharacterized protein</fullName>
    </submittedName>
</protein>
<gene>
    <name evidence="1" type="ORF">S12H4_28535</name>
</gene>